<reference evidence="1 2" key="1">
    <citation type="journal article" date="2011" name="Proc. Natl. Acad. Sci. U.S.A.">
        <title>Comparative genomics of xylose-fermenting fungi for enhanced biofuel production.</title>
        <authorList>
            <person name="Wohlbach D.J."/>
            <person name="Kuo A."/>
            <person name="Sato T.K."/>
            <person name="Potts K.M."/>
            <person name="Salamov A.A."/>
            <person name="LaButti K.M."/>
            <person name="Sun H."/>
            <person name="Clum A."/>
            <person name="Pangilinan J.L."/>
            <person name="Lindquist E.A."/>
            <person name="Lucas S."/>
            <person name="Lapidus A."/>
            <person name="Jin M."/>
            <person name="Gunawan C."/>
            <person name="Balan V."/>
            <person name="Dale B.E."/>
            <person name="Jeffries T.W."/>
            <person name="Zinkel R."/>
            <person name="Barry K.W."/>
            <person name="Grigoriev I.V."/>
            <person name="Gasch A.P."/>
        </authorList>
    </citation>
    <scope>NUCLEOTIDE SEQUENCE [LARGE SCALE GENOMIC DNA]</scope>
    <source>
        <strain evidence="2">NRRL Y-27907 / 11-Y1</strain>
    </source>
</reference>
<dbReference type="InParanoid" id="G3AT87"/>
<accession>G3AT87</accession>
<dbReference type="InterPro" id="IPR011990">
    <property type="entry name" value="TPR-like_helical_dom_sf"/>
</dbReference>
<dbReference type="SUPFAM" id="SSF81901">
    <property type="entry name" value="HCP-like"/>
    <property type="match status" value="1"/>
</dbReference>
<dbReference type="OrthoDB" id="284473at2759"/>
<dbReference type="PANTHER" id="PTHR43628">
    <property type="entry name" value="ACTIVATOR OF C KINASE PROTEIN 1-RELATED"/>
    <property type="match status" value="1"/>
</dbReference>
<sequence length="132" mass="14894">MNKDEHLNGNDPIMLYPIFKSLSKAQITKIIHICKNKLDIASVAYHELGNFLINGWGLDHRDELVGIACLSKAGSMGNIDSMTQLGDIWCNKTKYHKKDLCKAAAWLRLSEIFGITTIGNSWIYKEKYMSSS</sequence>
<dbReference type="GO" id="GO:0032153">
    <property type="term" value="C:cell division site"/>
    <property type="evidence" value="ECO:0007669"/>
    <property type="project" value="TreeGrafter"/>
</dbReference>
<dbReference type="Gene3D" id="1.25.40.10">
    <property type="entry name" value="Tetratricopeptide repeat domain"/>
    <property type="match status" value="1"/>
</dbReference>
<gene>
    <name evidence="1" type="ORF">SPAPADRAFT_62753</name>
</gene>
<protein>
    <submittedName>
        <fullName evidence="1">Uncharacterized protein</fullName>
    </submittedName>
</protein>
<evidence type="ECO:0000313" key="1">
    <source>
        <dbReference type="EMBL" id="EGW30851.1"/>
    </source>
</evidence>
<dbReference type="InterPro" id="IPR052945">
    <property type="entry name" value="Mitotic_Regulator"/>
</dbReference>
<dbReference type="KEGG" id="spaa:SPAPADRAFT_62753"/>
<dbReference type="RefSeq" id="XP_007376884.1">
    <property type="nucleotide sequence ID" value="XM_007376822.1"/>
</dbReference>
<dbReference type="AlphaFoldDB" id="G3AT87"/>
<organism evidence="2">
    <name type="scientific">Spathaspora passalidarum (strain NRRL Y-27907 / 11-Y1)</name>
    <dbReference type="NCBI Taxonomy" id="619300"/>
    <lineage>
        <taxon>Eukaryota</taxon>
        <taxon>Fungi</taxon>
        <taxon>Dikarya</taxon>
        <taxon>Ascomycota</taxon>
        <taxon>Saccharomycotina</taxon>
        <taxon>Pichiomycetes</taxon>
        <taxon>Debaryomycetaceae</taxon>
        <taxon>Spathaspora</taxon>
    </lineage>
</organism>
<dbReference type="Proteomes" id="UP000000709">
    <property type="component" value="Unassembled WGS sequence"/>
</dbReference>
<proteinExistence type="predicted"/>
<dbReference type="GO" id="GO:0010972">
    <property type="term" value="P:negative regulation of G2/M transition of mitotic cell cycle"/>
    <property type="evidence" value="ECO:0007669"/>
    <property type="project" value="TreeGrafter"/>
</dbReference>
<dbReference type="STRING" id="619300.G3AT87"/>
<dbReference type="PANTHER" id="PTHR43628:SF11">
    <property type="entry name" value="PROTEIN DSF2"/>
    <property type="match status" value="1"/>
</dbReference>
<dbReference type="HOGENOM" id="CLU_1918397_0_0_1"/>
<dbReference type="GeneID" id="18874449"/>
<name>G3AT87_SPAPN</name>
<dbReference type="eggNOG" id="ENOG502QV88">
    <property type="taxonomic scope" value="Eukaryota"/>
</dbReference>
<evidence type="ECO:0000313" key="2">
    <source>
        <dbReference type="Proteomes" id="UP000000709"/>
    </source>
</evidence>
<dbReference type="EMBL" id="GL996504">
    <property type="protein sequence ID" value="EGW30851.1"/>
    <property type="molecule type" value="Genomic_DNA"/>
</dbReference>
<keyword evidence="2" id="KW-1185">Reference proteome</keyword>